<dbReference type="Proteomes" id="UP000812961">
    <property type="component" value="Unassembled WGS sequence"/>
</dbReference>
<evidence type="ECO:0000256" key="1">
    <source>
        <dbReference type="SAM" id="SignalP"/>
    </source>
</evidence>
<dbReference type="RefSeq" id="WP_220253697.1">
    <property type="nucleotide sequence ID" value="NZ_JAICCF010000008.1"/>
</dbReference>
<evidence type="ECO:0000313" key="2">
    <source>
        <dbReference type="EMBL" id="MBW8688370.1"/>
    </source>
</evidence>
<evidence type="ECO:0008006" key="4">
    <source>
        <dbReference type="Google" id="ProtNLM"/>
    </source>
</evidence>
<dbReference type="EMBL" id="JAICCF010000008">
    <property type="protein sequence ID" value="MBW8688370.1"/>
    <property type="molecule type" value="Genomic_DNA"/>
</dbReference>
<sequence length="170" mass="19239">MKFNFYPIVLMLISTLFVACKKDIEFDNAFSKSEKAWNRFKSAAGNSYQYMVNTVSWSGHSTETTIVVTDGKVTGRSFLALARQDANGQLEIRSMWREDTSDLNSHSEGAESLTLDEIYALAKNDLLKKREDANTYFETQNSGMISLCGYVSKACTDDCFTGIRIKYIER</sequence>
<dbReference type="PROSITE" id="PS51257">
    <property type="entry name" value="PROKAR_LIPOPROTEIN"/>
    <property type="match status" value="1"/>
</dbReference>
<keyword evidence="3" id="KW-1185">Reference proteome</keyword>
<reference evidence="2 3" key="1">
    <citation type="submission" date="2021-08" db="EMBL/GenBank/DDBJ databases">
        <title>The genome sequence of Chitinophaga sp. B61.</title>
        <authorList>
            <person name="Zhang X."/>
        </authorList>
    </citation>
    <scope>NUCLEOTIDE SEQUENCE [LARGE SCALE GENOMIC DNA]</scope>
    <source>
        <strain evidence="2 3">B61</strain>
    </source>
</reference>
<evidence type="ECO:0000313" key="3">
    <source>
        <dbReference type="Proteomes" id="UP000812961"/>
    </source>
</evidence>
<protein>
    <recommendedName>
        <fullName evidence="4">Lipoprotein</fullName>
    </recommendedName>
</protein>
<gene>
    <name evidence="2" type="ORF">K1Y79_28810</name>
</gene>
<feature type="signal peptide" evidence="1">
    <location>
        <begin position="1"/>
        <end position="19"/>
    </location>
</feature>
<name>A0ABS7GM49_9BACT</name>
<keyword evidence="1" id="KW-0732">Signal</keyword>
<comment type="caution">
    <text evidence="2">The sequence shown here is derived from an EMBL/GenBank/DDBJ whole genome shotgun (WGS) entry which is preliminary data.</text>
</comment>
<feature type="chain" id="PRO_5046898668" description="Lipoprotein" evidence="1">
    <location>
        <begin position="20"/>
        <end position="170"/>
    </location>
</feature>
<organism evidence="2 3">
    <name type="scientific">Chitinophaga rhizophila</name>
    <dbReference type="NCBI Taxonomy" id="2866212"/>
    <lineage>
        <taxon>Bacteria</taxon>
        <taxon>Pseudomonadati</taxon>
        <taxon>Bacteroidota</taxon>
        <taxon>Chitinophagia</taxon>
        <taxon>Chitinophagales</taxon>
        <taxon>Chitinophagaceae</taxon>
        <taxon>Chitinophaga</taxon>
    </lineage>
</organism>
<proteinExistence type="predicted"/>
<accession>A0ABS7GM49</accession>